<accession>D2VCM4</accession>
<keyword evidence="1" id="KW-1133">Transmembrane helix</keyword>
<dbReference type="InParanoid" id="D2VCM4"/>
<organism evidence="3">
    <name type="scientific">Naegleria gruberi</name>
    <name type="common">Amoeba</name>
    <dbReference type="NCBI Taxonomy" id="5762"/>
    <lineage>
        <taxon>Eukaryota</taxon>
        <taxon>Discoba</taxon>
        <taxon>Heterolobosea</taxon>
        <taxon>Tetramitia</taxon>
        <taxon>Eutetramitia</taxon>
        <taxon>Vahlkampfiidae</taxon>
        <taxon>Naegleria</taxon>
    </lineage>
</organism>
<proteinExistence type="predicted"/>
<dbReference type="RefSeq" id="XP_002678076.1">
    <property type="nucleotide sequence ID" value="XM_002678030.1"/>
</dbReference>
<gene>
    <name evidence="2" type="ORF">NAEGRDRAFT_66625</name>
</gene>
<protein>
    <submittedName>
        <fullName evidence="2">Predicted protein</fullName>
    </submittedName>
</protein>
<reference evidence="2 3" key="1">
    <citation type="journal article" date="2010" name="Cell">
        <title>The genome of Naegleria gruberi illuminates early eukaryotic versatility.</title>
        <authorList>
            <person name="Fritz-Laylin L.K."/>
            <person name="Prochnik S.E."/>
            <person name="Ginger M.L."/>
            <person name="Dacks J.B."/>
            <person name="Carpenter M.L."/>
            <person name="Field M.C."/>
            <person name="Kuo A."/>
            <person name="Paredez A."/>
            <person name="Chapman J."/>
            <person name="Pham J."/>
            <person name="Shu S."/>
            <person name="Neupane R."/>
            <person name="Cipriano M."/>
            <person name="Mancuso J."/>
            <person name="Tu H."/>
            <person name="Salamov A."/>
            <person name="Lindquist E."/>
            <person name="Shapiro H."/>
            <person name="Lucas S."/>
            <person name="Grigoriev I.V."/>
            <person name="Cande W.Z."/>
            <person name="Fulton C."/>
            <person name="Rokhsar D.S."/>
            <person name="Dawson S.C."/>
        </authorList>
    </citation>
    <scope>NUCLEOTIDE SEQUENCE [LARGE SCALE GENOMIC DNA]</scope>
    <source>
        <strain evidence="2 3">NEG-M</strain>
    </source>
</reference>
<dbReference type="AlphaFoldDB" id="D2VCM4"/>
<dbReference type="VEuPathDB" id="AmoebaDB:NAEGRDRAFT_66625"/>
<name>D2VCM4_NAEGR</name>
<dbReference type="Proteomes" id="UP000006671">
    <property type="component" value="Unassembled WGS sequence"/>
</dbReference>
<sequence length="182" mass="20464">MHNINTANMMKSSISNREKEAATVETILSSGNRCDTLGHELGKENSEFERKPPSPRINYKKYVLPFYPNMNLGGPSNPSTVSNELFRQYSTDVLNNQDETIEEAEDKLDSYEPASNSSLFTIVGMEMLENGFTSLWQDLSILATQVRAGHLTIDSYRAILKLSLVLIIFLLLFVFISSAFVE</sequence>
<dbReference type="KEGG" id="ngr:NAEGRDRAFT_66625"/>
<keyword evidence="3" id="KW-1185">Reference proteome</keyword>
<dbReference type="EMBL" id="GG738863">
    <property type="protein sequence ID" value="EFC45332.1"/>
    <property type="molecule type" value="Genomic_DNA"/>
</dbReference>
<evidence type="ECO:0000313" key="2">
    <source>
        <dbReference type="EMBL" id="EFC45332.1"/>
    </source>
</evidence>
<evidence type="ECO:0000313" key="3">
    <source>
        <dbReference type="Proteomes" id="UP000006671"/>
    </source>
</evidence>
<feature type="transmembrane region" description="Helical" evidence="1">
    <location>
        <begin position="159"/>
        <end position="181"/>
    </location>
</feature>
<keyword evidence="1" id="KW-0812">Transmembrane</keyword>
<dbReference type="GeneID" id="8857338"/>
<keyword evidence="1" id="KW-0472">Membrane</keyword>
<evidence type="ECO:0000256" key="1">
    <source>
        <dbReference type="SAM" id="Phobius"/>
    </source>
</evidence>